<dbReference type="Pfam" id="PF22125">
    <property type="entry name" value="Lreu_0056_like"/>
    <property type="match status" value="1"/>
</dbReference>
<dbReference type="PROSITE" id="PS51257">
    <property type="entry name" value="PROKAR_LIPOPROTEIN"/>
    <property type="match status" value="1"/>
</dbReference>
<sequence>MNKKIITATMIALAGFGLAACGQQSSSSNAKSSSSSTSSTSHQKSTKTASTASSSSSISSSSSSASSTSSSQTEKIDDRTLAVMVGLQYNQEWFTSLINNEVGTGVYFIDTPLDSSTSPEFNGYLEITGNGDAASDVFFKRDGNNVIYTTFEIGEDGVMADGHYVKNTIPMDELIENYYQTSSQKAEVAKYASQLKSEAELKNQN</sequence>
<evidence type="ECO:0000259" key="3">
    <source>
        <dbReference type="Pfam" id="PF22125"/>
    </source>
</evidence>
<keyword evidence="2" id="KW-0732">Signal</keyword>
<dbReference type="CDD" id="cd15778">
    <property type="entry name" value="Lreu_0056_like"/>
    <property type="match status" value="1"/>
</dbReference>
<keyword evidence="5" id="KW-1185">Reference proteome</keyword>
<feature type="region of interest" description="Disordered" evidence="1">
    <location>
        <begin position="22"/>
        <end position="73"/>
    </location>
</feature>
<evidence type="ECO:0000256" key="1">
    <source>
        <dbReference type="SAM" id="MobiDB-lite"/>
    </source>
</evidence>
<feature type="chain" id="PRO_5046631760" description="Lreu-0056-like domain-containing protein" evidence="2">
    <location>
        <begin position="20"/>
        <end position="205"/>
    </location>
</feature>
<proteinExistence type="predicted"/>
<evidence type="ECO:0000256" key="2">
    <source>
        <dbReference type="SAM" id="SignalP"/>
    </source>
</evidence>
<feature type="signal peptide" evidence="2">
    <location>
        <begin position="1"/>
        <end position="19"/>
    </location>
</feature>
<dbReference type="InterPro" id="IPR054365">
    <property type="entry name" value="Lreu_0056-like"/>
</dbReference>
<evidence type="ECO:0000313" key="5">
    <source>
        <dbReference type="Proteomes" id="UP001456307"/>
    </source>
</evidence>
<name>A0ABV0I7I8_9LACO</name>
<organism evidence="4 5">
    <name type="scientific">Limosilactobacillus allomucosae</name>
    <dbReference type="NCBI Taxonomy" id="3142938"/>
    <lineage>
        <taxon>Bacteria</taxon>
        <taxon>Bacillati</taxon>
        <taxon>Bacillota</taxon>
        <taxon>Bacilli</taxon>
        <taxon>Lactobacillales</taxon>
        <taxon>Lactobacillaceae</taxon>
        <taxon>Limosilactobacillus</taxon>
    </lineage>
</organism>
<protein>
    <recommendedName>
        <fullName evidence="3">Lreu-0056-like domain-containing protein</fullName>
    </recommendedName>
</protein>
<accession>A0ABV0I7I8</accession>
<gene>
    <name evidence="4" type="ORF">AAVZ08_11135</name>
</gene>
<dbReference type="Proteomes" id="UP001456307">
    <property type="component" value="Unassembled WGS sequence"/>
</dbReference>
<feature type="domain" description="Lreu-0056-like" evidence="3">
    <location>
        <begin position="77"/>
        <end position="196"/>
    </location>
</feature>
<dbReference type="RefSeq" id="WP_347954036.1">
    <property type="nucleotide sequence ID" value="NZ_JBCNVR010000002.1"/>
</dbReference>
<comment type="caution">
    <text evidence="4">The sequence shown here is derived from an EMBL/GenBank/DDBJ whole genome shotgun (WGS) entry which is preliminary data.</text>
</comment>
<reference evidence="4 5" key="1">
    <citation type="submission" date="2024-04" db="EMBL/GenBank/DDBJ databases">
        <title>Limosilactobacillus allomucosae sp. nov., a novel species isolated from wild boar faecal samples as potential probiotics for domestic pigs.</title>
        <authorList>
            <person name="Chen B."/>
        </authorList>
    </citation>
    <scope>NUCLEOTIDE SEQUENCE [LARGE SCALE GENOMIC DNA]</scope>
    <source>
        <strain evidence="4 5">WILCCON 0055</strain>
    </source>
</reference>
<dbReference type="Gene3D" id="3.30.1460.60">
    <property type="match status" value="1"/>
</dbReference>
<dbReference type="EMBL" id="JBCNVT010000002">
    <property type="protein sequence ID" value="MEO5287115.1"/>
    <property type="molecule type" value="Genomic_DNA"/>
</dbReference>
<feature type="compositionally biased region" description="Low complexity" evidence="1">
    <location>
        <begin position="23"/>
        <end position="73"/>
    </location>
</feature>
<evidence type="ECO:0000313" key="4">
    <source>
        <dbReference type="EMBL" id="MEO5287115.1"/>
    </source>
</evidence>